<dbReference type="SMART" id="SM00317">
    <property type="entry name" value="SET"/>
    <property type="match status" value="1"/>
</dbReference>
<keyword evidence="15" id="KW-1185">Reference proteome</keyword>
<comment type="subcellular location">
    <subcellularLocation>
        <location evidence="1">Chromosome</location>
    </subcellularLocation>
    <subcellularLocation>
        <location evidence="8">Nucleus</location>
    </subcellularLocation>
</comment>
<evidence type="ECO:0000256" key="9">
    <source>
        <dbReference type="SAM" id="MobiDB-lite"/>
    </source>
</evidence>
<dbReference type="InterPro" id="IPR025794">
    <property type="entry name" value="H3-K9-MeTrfase_plant"/>
</dbReference>
<evidence type="ECO:0000256" key="6">
    <source>
        <dbReference type="ARBA" id="ARBA00022853"/>
    </source>
</evidence>
<keyword evidence="6" id="KW-0156">Chromatin regulator</keyword>
<dbReference type="InterPro" id="IPR046341">
    <property type="entry name" value="SET_dom_sf"/>
</dbReference>
<proteinExistence type="predicted"/>
<dbReference type="Pfam" id="PF05033">
    <property type="entry name" value="Pre-SET"/>
    <property type="match status" value="1"/>
</dbReference>
<dbReference type="Gene3D" id="2.170.270.10">
    <property type="entry name" value="SET domain"/>
    <property type="match status" value="1"/>
</dbReference>
<dbReference type="Gene3D" id="2.30.280.10">
    <property type="entry name" value="SRA-YDG"/>
    <property type="match status" value="1"/>
</dbReference>
<dbReference type="SMART" id="SM00508">
    <property type="entry name" value="PostSET"/>
    <property type="match status" value="1"/>
</dbReference>
<dbReference type="PROSITE" id="PS50280">
    <property type="entry name" value="SET"/>
    <property type="match status" value="1"/>
</dbReference>
<dbReference type="GO" id="GO:0008270">
    <property type="term" value="F:zinc ion binding"/>
    <property type="evidence" value="ECO:0007669"/>
    <property type="project" value="InterPro"/>
</dbReference>
<dbReference type="GO" id="GO:0003690">
    <property type="term" value="F:double-stranded DNA binding"/>
    <property type="evidence" value="ECO:0007669"/>
    <property type="project" value="TreeGrafter"/>
</dbReference>
<dbReference type="PROSITE" id="PS51575">
    <property type="entry name" value="SAM_MT43_SUVAR39_2"/>
    <property type="match status" value="1"/>
</dbReference>
<dbReference type="PANTHER" id="PTHR45660">
    <property type="entry name" value="HISTONE-LYSINE N-METHYLTRANSFERASE SETMAR"/>
    <property type="match status" value="1"/>
</dbReference>
<evidence type="ECO:0000256" key="5">
    <source>
        <dbReference type="ARBA" id="ARBA00022691"/>
    </source>
</evidence>
<name>A0A2G5DZR7_AQUCA</name>
<feature type="region of interest" description="Disordered" evidence="9">
    <location>
        <begin position="55"/>
        <end position="107"/>
    </location>
</feature>
<dbReference type="STRING" id="218851.A0A2G5DZR7"/>
<dbReference type="SUPFAM" id="SSF82199">
    <property type="entry name" value="SET domain"/>
    <property type="match status" value="1"/>
</dbReference>
<dbReference type="EMBL" id="KZ305030">
    <property type="protein sequence ID" value="PIA49024.1"/>
    <property type="molecule type" value="Genomic_DNA"/>
</dbReference>
<evidence type="ECO:0000259" key="13">
    <source>
        <dbReference type="PROSITE" id="PS51015"/>
    </source>
</evidence>
<dbReference type="GO" id="GO:0005634">
    <property type="term" value="C:nucleus"/>
    <property type="evidence" value="ECO:0007669"/>
    <property type="project" value="UniProtKB-SubCell"/>
</dbReference>
<dbReference type="GO" id="GO:0032259">
    <property type="term" value="P:methylation"/>
    <property type="evidence" value="ECO:0007669"/>
    <property type="project" value="UniProtKB-KW"/>
</dbReference>
<keyword evidence="4" id="KW-0808">Transferase</keyword>
<reference evidence="14 15" key="1">
    <citation type="submission" date="2017-09" db="EMBL/GenBank/DDBJ databases">
        <title>WGS assembly of Aquilegia coerulea Goldsmith.</title>
        <authorList>
            <person name="Hodges S."/>
            <person name="Kramer E."/>
            <person name="Nordborg M."/>
            <person name="Tomkins J."/>
            <person name="Borevitz J."/>
            <person name="Derieg N."/>
            <person name="Yan J."/>
            <person name="Mihaltcheva S."/>
            <person name="Hayes R.D."/>
            <person name="Rokhsar D."/>
        </authorList>
    </citation>
    <scope>NUCLEOTIDE SEQUENCE [LARGE SCALE GENOMIC DNA]</scope>
    <source>
        <strain evidence="15">cv. Goldsmith</strain>
    </source>
</reference>
<evidence type="ECO:0000256" key="2">
    <source>
        <dbReference type="ARBA" id="ARBA00022454"/>
    </source>
</evidence>
<dbReference type="FunCoup" id="A0A2G5DZR7">
    <property type="interactions" value="1048"/>
</dbReference>
<dbReference type="GO" id="GO:0042054">
    <property type="term" value="F:histone methyltransferase activity"/>
    <property type="evidence" value="ECO:0007669"/>
    <property type="project" value="InterPro"/>
</dbReference>
<dbReference type="Pfam" id="PF00856">
    <property type="entry name" value="SET"/>
    <property type="match status" value="1"/>
</dbReference>
<gene>
    <name evidence="14" type="ORF">AQUCO_01300108v1</name>
</gene>
<feature type="compositionally biased region" description="Polar residues" evidence="9">
    <location>
        <begin position="80"/>
        <end position="93"/>
    </location>
</feature>
<accession>A0A2G5DZR7</accession>
<keyword evidence="2" id="KW-0158">Chromosome</keyword>
<dbReference type="PROSITE" id="PS50867">
    <property type="entry name" value="PRE_SET"/>
    <property type="match status" value="1"/>
</dbReference>
<evidence type="ECO:0000256" key="7">
    <source>
        <dbReference type="ARBA" id="ARBA00023242"/>
    </source>
</evidence>
<dbReference type="SMART" id="SM00466">
    <property type="entry name" value="SRA"/>
    <property type="match status" value="1"/>
</dbReference>
<dbReference type="InterPro" id="IPR001214">
    <property type="entry name" value="SET_dom"/>
</dbReference>
<dbReference type="SMART" id="SM00468">
    <property type="entry name" value="PreSET"/>
    <property type="match status" value="1"/>
</dbReference>
<keyword evidence="5" id="KW-0949">S-adenosyl-L-methionine</keyword>
<sequence length="660" mass="74155">MGKAIPNEKSELKETESERRRSSRLVGMKRPCYDISSLSRKKLCSEINEIDSVERRVKQSKGEEMRVNDIDSVERRVKRSTNLPKKGSSNSADQNEEEIEVGEGMRKNDIDSNAAKLQAKSGCRKVKKTTRLFNTLFFKYFYEEHTRCNKPIARNGKKNGKRLSKRPDLKVMREMVETNKCVHRRKRFGNLPGIEVGDRFCSRAEMLVVGLHSQSVGGIDSMVENHYGKLEEYKGYQFPLAVSVVLSGIYEDDKDDLDTIWYTGEGGMKLLGNKRQFKDQVMAKGNLALKNNIKQEVPVRVIRGHNTPSSYTGRVYTYDGLYKVASYRTVKGKTGFKVFQYQLKRIEGQPALVTNQVCYNPTHLSKKLRGIVCNDISGGQEKIPIPATNFVDDPPVEPVGYTYSKSVQVTEGLTLPTADVGCNCKGACTDPKICACAKLNDDDFPYVGIDGGRLIEPKDVVFECGPKCKCGPGCVNKTSQKGLKYRLEVFRTPDKGWAVRSWDFIPSGAFVCEYTGKLMRTKDLDNVSGNDFLFEIDCLHTMRGLDGRESRKGGRIHLDETDNKKIPTEPEFCIDAGTTGGVARFINHSCEPNLFIQCVLSSHRDMSLARVVLFASDNIPPLQELTYDYGYGLDSVKGPDGKIKVLPCYCGAEECRKRLY</sequence>
<dbReference type="InterPro" id="IPR007728">
    <property type="entry name" value="Pre-SET_dom"/>
</dbReference>
<evidence type="ECO:0000259" key="12">
    <source>
        <dbReference type="PROSITE" id="PS50868"/>
    </source>
</evidence>
<dbReference type="InterPro" id="IPR015947">
    <property type="entry name" value="PUA-like_sf"/>
</dbReference>
<evidence type="ECO:0000256" key="8">
    <source>
        <dbReference type="PROSITE-ProRule" id="PRU00358"/>
    </source>
</evidence>
<dbReference type="Proteomes" id="UP000230069">
    <property type="component" value="Unassembled WGS sequence"/>
</dbReference>
<evidence type="ECO:0000256" key="3">
    <source>
        <dbReference type="ARBA" id="ARBA00022603"/>
    </source>
</evidence>
<dbReference type="PROSITE" id="PS51015">
    <property type="entry name" value="YDG"/>
    <property type="match status" value="1"/>
</dbReference>
<dbReference type="AlphaFoldDB" id="A0A2G5DZR7"/>
<dbReference type="InterPro" id="IPR051357">
    <property type="entry name" value="H3K9_HMTase_SUVAR3-9"/>
</dbReference>
<evidence type="ECO:0008006" key="16">
    <source>
        <dbReference type="Google" id="ProtNLM"/>
    </source>
</evidence>
<evidence type="ECO:0000313" key="15">
    <source>
        <dbReference type="Proteomes" id="UP000230069"/>
    </source>
</evidence>
<protein>
    <recommendedName>
        <fullName evidence="16">Histone-lysine N-methyltransferase</fullName>
    </recommendedName>
</protein>
<dbReference type="InParanoid" id="A0A2G5DZR7"/>
<evidence type="ECO:0000259" key="11">
    <source>
        <dbReference type="PROSITE" id="PS50867"/>
    </source>
</evidence>
<dbReference type="InterPro" id="IPR003616">
    <property type="entry name" value="Post-SET_dom"/>
</dbReference>
<dbReference type="GO" id="GO:0005694">
    <property type="term" value="C:chromosome"/>
    <property type="evidence" value="ECO:0007669"/>
    <property type="project" value="UniProtKB-SubCell"/>
</dbReference>
<feature type="domain" description="SET" evidence="10">
    <location>
        <begin position="485"/>
        <end position="630"/>
    </location>
</feature>
<feature type="domain" description="Pre-SET" evidence="11">
    <location>
        <begin position="420"/>
        <end position="482"/>
    </location>
</feature>
<dbReference type="PROSITE" id="PS50868">
    <property type="entry name" value="POST_SET"/>
    <property type="match status" value="1"/>
</dbReference>
<feature type="region of interest" description="Disordered" evidence="9">
    <location>
        <begin position="1"/>
        <end position="29"/>
    </location>
</feature>
<dbReference type="InterPro" id="IPR003105">
    <property type="entry name" value="SRA_YDG"/>
</dbReference>
<evidence type="ECO:0000256" key="4">
    <source>
        <dbReference type="ARBA" id="ARBA00022679"/>
    </source>
</evidence>
<feature type="compositionally biased region" description="Basic and acidic residues" evidence="9">
    <location>
        <begin position="55"/>
        <end position="75"/>
    </location>
</feature>
<feature type="domain" description="Post-SET" evidence="12">
    <location>
        <begin position="644"/>
        <end position="660"/>
    </location>
</feature>
<dbReference type="PANTHER" id="PTHR45660:SF94">
    <property type="entry name" value="HISTONE-LYSINE N-METHYLTRANSFERASE, H3 LYSINE-9 SPECIFIC SUVH4"/>
    <property type="match status" value="1"/>
</dbReference>
<evidence type="ECO:0000259" key="10">
    <source>
        <dbReference type="PROSITE" id="PS50280"/>
    </source>
</evidence>
<feature type="compositionally biased region" description="Basic and acidic residues" evidence="9">
    <location>
        <begin position="1"/>
        <end position="20"/>
    </location>
</feature>
<dbReference type="SUPFAM" id="SSF88697">
    <property type="entry name" value="PUA domain-like"/>
    <property type="match status" value="1"/>
</dbReference>
<dbReference type="Pfam" id="PF02182">
    <property type="entry name" value="SAD_SRA"/>
    <property type="match status" value="1"/>
</dbReference>
<evidence type="ECO:0000313" key="14">
    <source>
        <dbReference type="EMBL" id="PIA49024.1"/>
    </source>
</evidence>
<keyword evidence="3" id="KW-0489">Methyltransferase</keyword>
<feature type="domain" description="YDG" evidence="13">
    <location>
        <begin position="189"/>
        <end position="345"/>
    </location>
</feature>
<dbReference type="OrthoDB" id="5792673at2759"/>
<dbReference type="InterPro" id="IPR036987">
    <property type="entry name" value="SRA-YDG_sf"/>
</dbReference>
<keyword evidence="7 8" id="KW-0539">Nucleus</keyword>
<organism evidence="14 15">
    <name type="scientific">Aquilegia coerulea</name>
    <name type="common">Rocky mountain columbine</name>
    <dbReference type="NCBI Taxonomy" id="218851"/>
    <lineage>
        <taxon>Eukaryota</taxon>
        <taxon>Viridiplantae</taxon>
        <taxon>Streptophyta</taxon>
        <taxon>Embryophyta</taxon>
        <taxon>Tracheophyta</taxon>
        <taxon>Spermatophyta</taxon>
        <taxon>Magnoliopsida</taxon>
        <taxon>Ranunculales</taxon>
        <taxon>Ranunculaceae</taxon>
        <taxon>Thalictroideae</taxon>
        <taxon>Aquilegia</taxon>
    </lineage>
</organism>
<evidence type="ECO:0000256" key="1">
    <source>
        <dbReference type="ARBA" id="ARBA00004286"/>
    </source>
</evidence>